<name>A0AA87F7N0_STRSU</name>
<dbReference type="EMBL" id="AEYY01000041">
    <property type="protein sequence ID" value="EHC02140.1"/>
    <property type="molecule type" value="Genomic_DNA"/>
</dbReference>
<reference evidence="1 2" key="1">
    <citation type="submission" date="2011-03" db="EMBL/GenBank/DDBJ databases">
        <title>Deep-sequencing identification of multiple resistance mechanism for the high antibiotic-resistance strain Streptococcus suis R61.</title>
        <authorList>
            <person name="Hu P."/>
            <person name="Yang M."/>
            <person name="Jin M."/>
            <person name="Xiao J."/>
        </authorList>
    </citation>
    <scope>NUCLEOTIDE SEQUENCE [LARGE SCALE GENOMIC DNA]</scope>
    <source>
        <strain evidence="1 2">R61</strain>
    </source>
</reference>
<evidence type="ECO:0000313" key="2">
    <source>
        <dbReference type="Proteomes" id="UP000004014"/>
    </source>
</evidence>
<dbReference type="AlphaFoldDB" id="A0AA87F7N0"/>
<gene>
    <name evidence="1" type="ORF">SSUR61_1554</name>
</gene>
<organism evidence="1 2">
    <name type="scientific">Streptococcus suis R61</name>
    <dbReference type="NCBI Taxonomy" id="996306"/>
    <lineage>
        <taxon>Bacteria</taxon>
        <taxon>Bacillati</taxon>
        <taxon>Bacillota</taxon>
        <taxon>Bacilli</taxon>
        <taxon>Lactobacillales</taxon>
        <taxon>Streptococcaceae</taxon>
        <taxon>Streptococcus</taxon>
    </lineage>
</organism>
<evidence type="ECO:0000313" key="1">
    <source>
        <dbReference type="EMBL" id="EHC02140.1"/>
    </source>
</evidence>
<comment type="caution">
    <text evidence="1">The sequence shown here is derived from an EMBL/GenBank/DDBJ whole genome shotgun (WGS) entry which is preliminary data.</text>
</comment>
<protein>
    <submittedName>
        <fullName evidence="1">Uncharacterized protein</fullName>
    </submittedName>
</protein>
<sequence length="47" mass="5534">MVALHAFIVDFTGFFEKCVNFIKRYIFLESVQKGEQILQIKKVIKGR</sequence>
<accession>A0AA87F7N0</accession>
<proteinExistence type="predicted"/>
<dbReference type="Proteomes" id="UP000004014">
    <property type="component" value="Unassembled WGS sequence"/>
</dbReference>